<dbReference type="Gene3D" id="3.20.20.140">
    <property type="entry name" value="Metal-dependent hydrolases"/>
    <property type="match status" value="1"/>
</dbReference>
<dbReference type="EMBL" id="BJFL01000017">
    <property type="protein sequence ID" value="GDY31732.1"/>
    <property type="molecule type" value="Genomic_DNA"/>
</dbReference>
<evidence type="ECO:0000313" key="6">
    <source>
        <dbReference type="EMBL" id="GDY31732.1"/>
    </source>
</evidence>
<dbReference type="RefSeq" id="WP_137814791.1">
    <property type="nucleotide sequence ID" value="NZ_BJFL01000017.1"/>
</dbReference>
<evidence type="ECO:0000313" key="7">
    <source>
        <dbReference type="Proteomes" id="UP000298860"/>
    </source>
</evidence>
<reference evidence="7" key="1">
    <citation type="submission" date="2019-04" db="EMBL/GenBank/DDBJ databases">
        <title>Draft genome sequence of Pseudonocardiaceae bacterium SL3-2-4.</title>
        <authorList>
            <person name="Ningsih F."/>
            <person name="Yokota A."/>
            <person name="Sakai Y."/>
            <person name="Nanatani K."/>
            <person name="Yabe S."/>
            <person name="Oetari A."/>
            <person name="Sjamsuridzal W."/>
        </authorList>
    </citation>
    <scope>NUCLEOTIDE SEQUENCE [LARGE SCALE GENOMIC DNA]</scope>
    <source>
        <strain evidence="7">SL3-2-4</strain>
    </source>
</reference>
<dbReference type="InterPro" id="IPR006680">
    <property type="entry name" value="Amidohydro-rel"/>
</dbReference>
<evidence type="ECO:0000259" key="4">
    <source>
        <dbReference type="Pfam" id="PF01979"/>
    </source>
</evidence>
<dbReference type="Pfam" id="PF22039">
    <property type="entry name" value="HUTI_composite_bact"/>
    <property type="match status" value="1"/>
</dbReference>
<name>A0A4D4J915_9PSEU</name>
<evidence type="ECO:0000256" key="1">
    <source>
        <dbReference type="ARBA" id="ARBA00022723"/>
    </source>
</evidence>
<sequence>MRQLIITDQVLPGPHGERIPDGAVLVDGDTITEVGPRAEVEHRAGPGARRHDFPGCAVLPGLINCHVHLAFDAGSDPVGTLRASDDETLLPAMAERARDLLRCGVTTARDLGDRGGLAARLRDTINRGEVTGPRLLTSGAPLTIRDGHCWFLGGVVTGESEIRERVWRTAEAGADLIKVMASGGQLTPNSPPMWQSQFGTEDLRVVVEEAGRAGLRVAAHAHGTEAIASAVDAGVTTVEHCTWMGPEGQDRREDVARRMAARGIYACAASSRNWRAMVEKFGPDRAGAIYGRLTWLDSLGVPLITGTDAGLPGSVFDDFVGALELYEYLGFPPGRIIEMATVTSAAALGLGDEVGRLAPGYRADLLVVAGDPLAGLEALRHRRLLLARGRAVEGDQAATPTG</sequence>
<comment type="caution">
    <text evidence="6">The sequence shown here is derived from an EMBL/GenBank/DDBJ whole genome shotgun (WGS) entry which is preliminary data.</text>
</comment>
<dbReference type="InterPro" id="IPR032466">
    <property type="entry name" value="Metal_Hydrolase"/>
</dbReference>
<organism evidence="6 7">
    <name type="scientific">Gandjariella thermophila</name>
    <dbReference type="NCBI Taxonomy" id="1931992"/>
    <lineage>
        <taxon>Bacteria</taxon>
        <taxon>Bacillati</taxon>
        <taxon>Actinomycetota</taxon>
        <taxon>Actinomycetes</taxon>
        <taxon>Pseudonocardiales</taxon>
        <taxon>Pseudonocardiaceae</taxon>
        <taxon>Gandjariella</taxon>
    </lineage>
</organism>
<feature type="domain" description="Aminodeoxyfutalosine deaminase/Imidazolonepropionase-like composite" evidence="5">
    <location>
        <begin position="22"/>
        <end position="43"/>
    </location>
</feature>
<dbReference type="InterPro" id="IPR051781">
    <property type="entry name" value="Metallo-dep_Hydrolase"/>
</dbReference>
<protein>
    <submittedName>
        <fullName evidence="6">Amidohydrolase</fullName>
    </submittedName>
</protein>
<dbReference type="SUPFAM" id="SSF51338">
    <property type="entry name" value="Composite domain of metallo-dependent hydrolases"/>
    <property type="match status" value="1"/>
</dbReference>
<dbReference type="PANTHER" id="PTHR43135">
    <property type="entry name" value="ALPHA-D-RIBOSE 1-METHYLPHOSPHONATE 5-TRIPHOSPHATE DIPHOSPHATASE"/>
    <property type="match status" value="1"/>
</dbReference>
<dbReference type="InterPro" id="IPR054418">
    <property type="entry name" value="MQNX/HUTI_composite_N"/>
</dbReference>
<dbReference type="GO" id="GO:0016810">
    <property type="term" value="F:hydrolase activity, acting on carbon-nitrogen (but not peptide) bonds"/>
    <property type="evidence" value="ECO:0007669"/>
    <property type="project" value="InterPro"/>
</dbReference>
<keyword evidence="2 6" id="KW-0378">Hydrolase</keyword>
<keyword evidence="7" id="KW-1185">Reference proteome</keyword>
<evidence type="ECO:0000256" key="2">
    <source>
        <dbReference type="ARBA" id="ARBA00022801"/>
    </source>
</evidence>
<dbReference type="SUPFAM" id="SSF51556">
    <property type="entry name" value="Metallo-dependent hydrolases"/>
    <property type="match status" value="1"/>
</dbReference>
<keyword evidence="1" id="KW-0479">Metal-binding</keyword>
<feature type="domain" description="Amidohydrolase-related" evidence="4">
    <location>
        <begin position="58"/>
        <end position="376"/>
    </location>
</feature>
<keyword evidence="3" id="KW-0862">Zinc</keyword>
<dbReference type="AlphaFoldDB" id="A0A4D4J915"/>
<dbReference type="Pfam" id="PF01979">
    <property type="entry name" value="Amidohydro_1"/>
    <property type="match status" value="1"/>
</dbReference>
<accession>A0A4D4J915</accession>
<gene>
    <name evidence="6" type="ORF">GTS_33650</name>
</gene>
<dbReference type="InterPro" id="IPR011059">
    <property type="entry name" value="Metal-dep_hydrolase_composite"/>
</dbReference>
<dbReference type="Proteomes" id="UP000298860">
    <property type="component" value="Unassembled WGS sequence"/>
</dbReference>
<evidence type="ECO:0000256" key="3">
    <source>
        <dbReference type="ARBA" id="ARBA00022833"/>
    </source>
</evidence>
<dbReference type="GO" id="GO:0046872">
    <property type="term" value="F:metal ion binding"/>
    <property type="evidence" value="ECO:0007669"/>
    <property type="project" value="UniProtKB-KW"/>
</dbReference>
<evidence type="ECO:0000259" key="5">
    <source>
        <dbReference type="Pfam" id="PF22039"/>
    </source>
</evidence>
<proteinExistence type="predicted"/>
<dbReference type="Gene3D" id="2.30.40.10">
    <property type="entry name" value="Urease, subunit C, domain 1"/>
    <property type="match status" value="1"/>
</dbReference>
<dbReference type="OrthoDB" id="3514520at2"/>
<dbReference type="PANTHER" id="PTHR43135:SF3">
    <property type="entry name" value="ALPHA-D-RIBOSE 1-METHYLPHOSPHONATE 5-TRIPHOSPHATE DIPHOSPHATASE"/>
    <property type="match status" value="1"/>
</dbReference>